<accession>A0AAV5FU89</accession>
<protein>
    <recommendedName>
        <fullName evidence="15">Protein kinase domain-containing protein</fullName>
    </recommendedName>
</protein>
<evidence type="ECO:0000256" key="4">
    <source>
        <dbReference type="ARBA" id="ARBA00022692"/>
    </source>
</evidence>
<sequence length="877" mass="95192">MARRSVVVVVFLVVVVAIGEAKVYNPTEQILVNCGSATDGLDGDGRKWIADTNENSWLPDSGKSSLMAAADDMEQSLPSTIPYMTARVFTVEASYNFTVKKNERHWLRLHFYPACYNGLSADDFQFSVTTSTGLTLLRNFSAYLTGKALTQAFLVREYSLPPTPAGFVTVTFTPMPLGNDTYAFINGIELISMPEIFGDPAIMVGFADQTVDFAASTLQTMYRLNVGGGSQSLIPPSNDSGLTRTWYDDTPYVFGPTQGVVYQAPHLHIAYQSDTAEYAAPPDVYRGSRSMGTDARANQNYNLTWLMAVDGNFTYVARLHFCELLLTRANQRAFDVYVNNRTAQSDADVIGMAGERGTPVYKDFAVHVADEPGADEAMWVALHPSVALRPQFYDAILNGLEVFKLNDSAGNLAAPNPEPSRMLAKAELGPGDHGTHHHEAEDAAEERHHDMTWVMGGTAGGAAALGIFAAACVAVYHDRKNMSRDAAAGGGGGSHTSGLWLPLYHSHTSGKSSGHLAANLAGMCRHFSFSEIKAATKNFSESLVIGVGGFGKVYRGVLEGGTKVAIKRSNPSSEQGVNEFQTEVEMLSKLRHRHLVSLIGFCEDAGEMILVYDYMEHGTLREHLYSGGKPPLTWRTRLDICIGAARGLHYLHTGRQVSDFGLSKSGPTTVNQTHVSTMVKGSFGYLDPEYFRRQQLTDKSDVYSFGVVLFEVLFARPALDPKQAREKMCLADYAIICQREGTLHEAVDPVIRDQIAPECLRKFADTAEKCVNEVGTERPSMGDVLWNLEFALQMQDSFEGITGSSRGRSVEGGESSGSGGGPPPVVLETTTGDDSVGSAGSVTTTARAHETRVVVEETDDELANSAAFSQLVRPTGR</sequence>
<evidence type="ECO:0000256" key="2">
    <source>
        <dbReference type="ARBA" id="ARBA00022527"/>
    </source>
</evidence>
<dbReference type="InterPro" id="IPR011009">
    <property type="entry name" value="Kinase-like_dom_sf"/>
</dbReference>
<keyword evidence="11" id="KW-0325">Glycoprotein</keyword>
<evidence type="ECO:0000256" key="11">
    <source>
        <dbReference type="ARBA" id="ARBA00023180"/>
    </source>
</evidence>
<keyword evidence="4" id="KW-0812">Transmembrane</keyword>
<organism evidence="16 17">
    <name type="scientific">Eleusine coracana subsp. coracana</name>
    <dbReference type="NCBI Taxonomy" id="191504"/>
    <lineage>
        <taxon>Eukaryota</taxon>
        <taxon>Viridiplantae</taxon>
        <taxon>Streptophyta</taxon>
        <taxon>Embryophyta</taxon>
        <taxon>Tracheophyta</taxon>
        <taxon>Spermatophyta</taxon>
        <taxon>Magnoliopsida</taxon>
        <taxon>Liliopsida</taxon>
        <taxon>Poales</taxon>
        <taxon>Poaceae</taxon>
        <taxon>PACMAD clade</taxon>
        <taxon>Chloridoideae</taxon>
        <taxon>Cynodonteae</taxon>
        <taxon>Eleusininae</taxon>
        <taxon>Eleusine</taxon>
    </lineage>
</organism>
<keyword evidence="7" id="KW-0418">Kinase</keyword>
<reference evidence="16" key="1">
    <citation type="journal article" date="2018" name="DNA Res.">
        <title>Multiple hybrid de novo genome assembly of finger millet, an orphan allotetraploid crop.</title>
        <authorList>
            <person name="Hatakeyama M."/>
            <person name="Aluri S."/>
            <person name="Balachadran M.T."/>
            <person name="Sivarajan S.R."/>
            <person name="Patrignani A."/>
            <person name="Gruter S."/>
            <person name="Poveda L."/>
            <person name="Shimizu-Inatsugi R."/>
            <person name="Baeten J."/>
            <person name="Francoijs K.J."/>
            <person name="Nataraja K.N."/>
            <person name="Reddy Y.A.N."/>
            <person name="Phadnis S."/>
            <person name="Ravikumar R.L."/>
            <person name="Schlapbach R."/>
            <person name="Sreeman S.M."/>
            <person name="Shimizu K.K."/>
        </authorList>
    </citation>
    <scope>NUCLEOTIDE SEQUENCE</scope>
</reference>
<dbReference type="AlphaFoldDB" id="A0AAV5FU89"/>
<comment type="caution">
    <text evidence="16">The sequence shown here is derived from an EMBL/GenBank/DDBJ whole genome shotgun (WGS) entry which is preliminary data.</text>
</comment>
<dbReference type="PANTHER" id="PTHR34590:SF5">
    <property type="entry name" value="OS04G0586500 PROTEIN"/>
    <property type="match status" value="1"/>
</dbReference>
<dbReference type="FunFam" id="2.60.120.430:FF:000007">
    <property type="entry name" value="FERONIA receptor-like kinase"/>
    <property type="match status" value="1"/>
</dbReference>
<keyword evidence="17" id="KW-1185">Reference proteome</keyword>
<dbReference type="PANTHER" id="PTHR34590">
    <property type="entry name" value="OS03G0124300 PROTEIN-RELATED"/>
    <property type="match status" value="1"/>
</dbReference>
<keyword evidence="10" id="KW-0472">Membrane</keyword>
<dbReference type="Pfam" id="PF12819">
    <property type="entry name" value="Malectin_like"/>
    <property type="match status" value="1"/>
</dbReference>
<evidence type="ECO:0000313" key="16">
    <source>
        <dbReference type="EMBL" id="GJN37816.1"/>
    </source>
</evidence>
<dbReference type="Gene3D" id="2.60.120.430">
    <property type="entry name" value="Galactose-binding lectin"/>
    <property type="match status" value="2"/>
</dbReference>
<dbReference type="FunFam" id="2.60.120.430:FF:000003">
    <property type="entry name" value="FERONIA receptor-like kinase"/>
    <property type="match status" value="1"/>
</dbReference>
<dbReference type="PROSITE" id="PS50011">
    <property type="entry name" value="PROTEIN_KINASE_DOM"/>
    <property type="match status" value="1"/>
</dbReference>
<feature type="signal peptide" evidence="14">
    <location>
        <begin position="1"/>
        <end position="21"/>
    </location>
</feature>
<dbReference type="Proteomes" id="UP001054889">
    <property type="component" value="Unassembled WGS sequence"/>
</dbReference>
<comment type="subcellular location">
    <subcellularLocation>
        <location evidence="1">Membrane</location>
        <topology evidence="1">Single-pass type I membrane protein</topology>
    </subcellularLocation>
</comment>
<evidence type="ECO:0000256" key="3">
    <source>
        <dbReference type="ARBA" id="ARBA00022679"/>
    </source>
</evidence>
<dbReference type="PROSITE" id="PS00107">
    <property type="entry name" value="PROTEIN_KINASE_ATP"/>
    <property type="match status" value="1"/>
</dbReference>
<feature type="domain" description="Protein kinase" evidence="15">
    <location>
        <begin position="539"/>
        <end position="791"/>
    </location>
</feature>
<evidence type="ECO:0000256" key="12">
    <source>
        <dbReference type="PROSITE-ProRule" id="PRU10141"/>
    </source>
</evidence>
<dbReference type="InterPro" id="IPR000719">
    <property type="entry name" value="Prot_kinase_dom"/>
</dbReference>
<feature type="compositionally biased region" description="Polar residues" evidence="13">
    <location>
        <begin position="828"/>
        <end position="846"/>
    </location>
</feature>
<proteinExistence type="predicted"/>
<evidence type="ECO:0000256" key="7">
    <source>
        <dbReference type="ARBA" id="ARBA00022777"/>
    </source>
</evidence>
<reference evidence="16" key="2">
    <citation type="submission" date="2021-12" db="EMBL/GenBank/DDBJ databases">
        <title>Resequencing data analysis of finger millet.</title>
        <authorList>
            <person name="Hatakeyama M."/>
            <person name="Aluri S."/>
            <person name="Balachadran M.T."/>
            <person name="Sivarajan S.R."/>
            <person name="Poveda L."/>
            <person name="Shimizu-Inatsugi R."/>
            <person name="Schlapbach R."/>
            <person name="Sreeman S.M."/>
            <person name="Shimizu K.K."/>
        </authorList>
    </citation>
    <scope>NUCLEOTIDE SEQUENCE</scope>
</reference>
<dbReference type="SUPFAM" id="SSF56112">
    <property type="entry name" value="Protein kinase-like (PK-like)"/>
    <property type="match status" value="1"/>
</dbReference>
<dbReference type="FunFam" id="3.30.200.20:FF:000039">
    <property type="entry name" value="receptor-like protein kinase FERONIA"/>
    <property type="match status" value="1"/>
</dbReference>
<dbReference type="InterPro" id="IPR001245">
    <property type="entry name" value="Ser-Thr/Tyr_kinase_cat_dom"/>
</dbReference>
<evidence type="ECO:0000313" key="17">
    <source>
        <dbReference type="Proteomes" id="UP001054889"/>
    </source>
</evidence>
<evidence type="ECO:0000256" key="9">
    <source>
        <dbReference type="ARBA" id="ARBA00022989"/>
    </source>
</evidence>
<feature type="chain" id="PRO_5043394427" description="Protein kinase domain-containing protein" evidence="14">
    <location>
        <begin position="22"/>
        <end position="877"/>
    </location>
</feature>
<dbReference type="InterPro" id="IPR024788">
    <property type="entry name" value="Malectin-like_Carb-bd_dom"/>
</dbReference>
<dbReference type="Gene3D" id="1.10.510.10">
    <property type="entry name" value="Transferase(Phosphotransferase) domain 1"/>
    <property type="match status" value="1"/>
</dbReference>
<keyword evidence="2" id="KW-0723">Serine/threonine-protein kinase</keyword>
<keyword evidence="8 12" id="KW-0067">ATP-binding</keyword>
<dbReference type="GO" id="GO:0016020">
    <property type="term" value="C:membrane"/>
    <property type="evidence" value="ECO:0007669"/>
    <property type="project" value="UniProtKB-SubCell"/>
</dbReference>
<evidence type="ECO:0000256" key="10">
    <source>
        <dbReference type="ARBA" id="ARBA00023136"/>
    </source>
</evidence>
<dbReference type="Gene3D" id="3.30.200.20">
    <property type="entry name" value="Phosphorylase Kinase, domain 1"/>
    <property type="match status" value="1"/>
</dbReference>
<dbReference type="InterPro" id="IPR045272">
    <property type="entry name" value="ANXUR1/2-like"/>
</dbReference>
<evidence type="ECO:0000259" key="15">
    <source>
        <dbReference type="PROSITE" id="PS50011"/>
    </source>
</evidence>
<feature type="binding site" evidence="12">
    <location>
        <position position="567"/>
    </location>
    <ligand>
        <name>ATP</name>
        <dbReference type="ChEBI" id="CHEBI:30616"/>
    </ligand>
</feature>
<evidence type="ECO:0000256" key="6">
    <source>
        <dbReference type="ARBA" id="ARBA00022741"/>
    </source>
</evidence>
<keyword evidence="6 12" id="KW-0547">Nucleotide-binding</keyword>
<keyword evidence="9" id="KW-1133">Transmembrane helix</keyword>
<evidence type="ECO:0000256" key="13">
    <source>
        <dbReference type="SAM" id="MobiDB-lite"/>
    </source>
</evidence>
<dbReference type="GO" id="GO:0004674">
    <property type="term" value="F:protein serine/threonine kinase activity"/>
    <property type="evidence" value="ECO:0007669"/>
    <property type="project" value="UniProtKB-KW"/>
</dbReference>
<dbReference type="GO" id="GO:0005524">
    <property type="term" value="F:ATP binding"/>
    <property type="evidence" value="ECO:0007669"/>
    <property type="project" value="UniProtKB-UniRule"/>
</dbReference>
<evidence type="ECO:0000256" key="1">
    <source>
        <dbReference type="ARBA" id="ARBA00004479"/>
    </source>
</evidence>
<evidence type="ECO:0000256" key="14">
    <source>
        <dbReference type="SAM" id="SignalP"/>
    </source>
</evidence>
<gene>
    <name evidence="16" type="primary">gb26808</name>
    <name evidence="16" type="ORF">PR202_gb26808</name>
</gene>
<evidence type="ECO:0000256" key="5">
    <source>
        <dbReference type="ARBA" id="ARBA00022729"/>
    </source>
</evidence>
<keyword evidence="3" id="KW-0808">Transferase</keyword>
<evidence type="ECO:0000256" key="8">
    <source>
        <dbReference type="ARBA" id="ARBA00022840"/>
    </source>
</evidence>
<feature type="region of interest" description="Disordered" evidence="13">
    <location>
        <begin position="801"/>
        <end position="852"/>
    </location>
</feature>
<dbReference type="InterPro" id="IPR017441">
    <property type="entry name" value="Protein_kinase_ATP_BS"/>
</dbReference>
<dbReference type="Pfam" id="PF07714">
    <property type="entry name" value="PK_Tyr_Ser-Thr"/>
    <property type="match status" value="2"/>
</dbReference>
<keyword evidence="5 14" id="KW-0732">Signal</keyword>
<name>A0AAV5FU89_ELECO</name>
<dbReference type="GO" id="GO:0004714">
    <property type="term" value="F:transmembrane receptor protein tyrosine kinase activity"/>
    <property type="evidence" value="ECO:0007669"/>
    <property type="project" value="InterPro"/>
</dbReference>
<dbReference type="EMBL" id="BQKI01000095">
    <property type="protein sequence ID" value="GJN37816.1"/>
    <property type="molecule type" value="Genomic_DNA"/>
</dbReference>